<dbReference type="PANTHER" id="PTHR11579">
    <property type="entry name" value="PROTEIN-L-ISOASPARTATE O-METHYLTRANSFERASE"/>
    <property type="match status" value="1"/>
</dbReference>
<dbReference type="InterPro" id="IPR029063">
    <property type="entry name" value="SAM-dependent_MTases_sf"/>
</dbReference>
<comment type="caution">
    <text evidence="12">The sequence shown here is derived from an EMBL/GenBank/DDBJ whole genome shotgun (WGS) entry which is preliminary data.</text>
</comment>
<dbReference type="GO" id="GO:0008168">
    <property type="term" value="F:methyltransferase activity"/>
    <property type="evidence" value="ECO:0007669"/>
    <property type="project" value="UniProtKB-KW"/>
</dbReference>
<dbReference type="SUPFAM" id="SSF53335">
    <property type="entry name" value="S-adenosyl-L-methionine-dependent methyltransferases"/>
    <property type="match status" value="1"/>
</dbReference>
<dbReference type="EC" id="2.1.1.77" evidence="3"/>
<sequence length="388" mass="42532">MTAHADTKGRPGTGLGRRLAPEWAPAFGAVPRSAFLPDLMWPHDITTHRITTVDRAGDPDGWQHAADSDMPIVTQWDDGAHRAYRPGMTATVSSSKPSLVLSMLTDLDAHPGHRVLEVGTGTGWNAGLLAHRLGPASVVTVEIDGSAARAARTALAQLGLDVRVIHGDGATGHPARAPYDRVIATCGVREIPFTWVEQTRPGGIVLVPWGTHFSSTEATARLTVADDGAGARGPFTNLVTFMRLRAQRSAPPDYDSYVTPESRAAAETSFTTLTREELLGGDYDVNAFAIGLRVPDCAHLIDRTTGDGRRTLWFYGLTDHSWAAVVHRDDKSRFTVYQWGQRRLWDEVESAYQWWIDQGRPQIERFGLSMDATGQRAWLDSPERPVRP</sequence>
<dbReference type="InterPro" id="IPR000682">
    <property type="entry name" value="PCMT"/>
</dbReference>
<evidence type="ECO:0000256" key="4">
    <source>
        <dbReference type="ARBA" id="ARBA00013346"/>
    </source>
</evidence>
<evidence type="ECO:0000256" key="7">
    <source>
        <dbReference type="ARBA" id="ARBA00022679"/>
    </source>
</evidence>
<reference evidence="12 13" key="1">
    <citation type="journal article" date="2019" name="Int. J. Syst. Evol. Microbiol.">
        <title>The Global Catalogue of Microorganisms (GCM) 10K type strain sequencing project: providing services to taxonomists for standard genome sequencing and annotation.</title>
        <authorList>
            <consortium name="The Broad Institute Genomics Platform"/>
            <consortium name="The Broad Institute Genome Sequencing Center for Infectious Disease"/>
            <person name="Wu L."/>
            <person name="Ma J."/>
        </authorList>
    </citation>
    <scope>NUCLEOTIDE SEQUENCE [LARGE SCALE GENOMIC DNA]</scope>
    <source>
        <strain evidence="12 13">JCM 4565</strain>
    </source>
</reference>
<keyword evidence="7" id="KW-0808">Transferase</keyword>
<evidence type="ECO:0000256" key="6">
    <source>
        <dbReference type="ARBA" id="ARBA00022603"/>
    </source>
</evidence>
<evidence type="ECO:0000256" key="3">
    <source>
        <dbReference type="ARBA" id="ARBA00011890"/>
    </source>
</evidence>
<evidence type="ECO:0000256" key="10">
    <source>
        <dbReference type="ARBA" id="ARBA00031323"/>
    </source>
</evidence>
<evidence type="ECO:0000256" key="5">
    <source>
        <dbReference type="ARBA" id="ARBA00022490"/>
    </source>
</evidence>
<evidence type="ECO:0000256" key="2">
    <source>
        <dbReference type="ARBA" id="ARBA00005369"/>
    </source>
</evidence>
<dbReference type="PANTHER" id="PTHR11579:SF0">
    <property type="entry name" value="PROTEIN-L-ISOASPARTATE(D-ASPARTATE) O-METHYLTRANSFERASE"/>
    <property type="match status" value="1"/>
</dbReference>
<organism evidence="12 13">
    <name type="scientific">Streptomyces blastmyceticus</name>
    <dbReference type="NCBI Taxonomy" id="68180"/>
    <lineage>
        <taxon>Bacteria</taxon>
        <taxon>Bacillati</taxon>
        <taxon>Actinomycetota</taxon>
        <taxon>Actinomycetes</taxon>
        <taxon>Kitasatosporales</taxon>
        <taxon>Streptomycetaceae</taxon>
        <taxon>Streptomyces</taxon>
    </lineage>
</organism>
<comment type="subcellular location">
    <subcellularLocation>
        <location evidence="1">Cytoplasm</location>
    </subcellularLocation>
</comment>
<proteinExistence type="inferred from homology"/>
<name>A0ABN0WFW0_9ACTN</name>
<evidence type="ECO:0000256" key="9">
    <source>
        <dbReference type="ARBA" id="ARBA00030757"/>
    </source>
</evidence>
<dbReference type="RefSeq" id="WP_344116379.1">
    <property type="nucleotide sequence ID" value="NZ_BAAABW010000004.1"/>
</dbReference>
<evidence type="ECO:0000256" key="11">
    <source>
        <dbReference type="ARBA" id="ARBA00031350"/>
    </source>
</evidence>
<accession>A0ABN0WFW0</accession>
<evidence type="ECO:0000313" key="13">
    <source>
        <dbReference type="Proteomes" id="UP001500063"/>
    </source>
</evidence>
<keyword evidence="13" id="KW-1185">Reference proteome</keyword>
<keyword evidence="6 12" id="KW-0489">Methyltransferase</keyword>
<keyword evidence="5" id="KW-0963">Cytoplasm</keyword>
<protein>
    <recommendedName>
        <fullName evidence="4">Protein-L-isoaspartate O-methyltransferase</fullName>
        <ecNumber evidence="3">2.1.1.77</ecNumber>
    </recommendedName>
    <alternativeName>
        <fullName evidence="11">L-isoaspartyl protein carboxyl methyltransferase</fullName>
    </alternativeName>
    <alternativeName>
        <fullName evidence="9">Protein L-isoaspartyl methyltransferase</fullName>
    </alternativeName>
    <alternativeName>
        <fullName evidence="10">Protein-beta-aspartate methyltransferase</fullName>
    </alternativeName>
</protein>
<evidence type="ECO:0000256" key="1">
    <source>
        <dbReference type="ARBA" id="ARBA00004496"/>
    </source>
</evidence>
<comment type="similarity">
    <text evidence="2">Belongs to the methyltransferase superfamily. L-isoaspartyl/D-aspartyl protein methyltransferase family.</text>
</comment>
<dbReference type="GO" id="GO:0032259">
    <property type="term" value="P:methylation"/>
    <property type="evidence" value="ECO:0007669"/>
    <property type="project" value="UniProtKB-KW"/>
</dbReference>
<keyword evidence="8" id="KW-0949">S-adenosyl-L-methionine</keyword>
<dbReference type="CDD" id="cd02440">
    <property type="entry name" value="AdoMet_MTases"/>
    <property type="match status" value="1"/>
</dbReference>
<dbReference type="Pfam" id="PF01135">
    <property type="entry name" value="PCMT"/>
    <property type="match status" value="1"/>
</dbReference>
<gene>
    <name evidence="12" type="ORF">GCM10010319_09980</name>
</gene>
<dbReference type="Proteomes" id="UP001500063">
    <property type="component" value="Unassembled WGS sequence"/>
</dbReference>
<evidence type="ECO:0000256" key="8">
    <source>
        <dbReference type="ARBA" id="ARBA00022691"/>
    </source>
</evidence>
<evidence type="ECO:0000313" key="12">
    <source>
        <dbReference type="EMBL" id="GAA0335954.1"/>
    </source>
</evidence>
<dbReference type="Gene3D" id="3.40.50.150">
    <property type="entry name" value="Vaccinia Virus protein VP39"/>
    <property type="match status" value="1"/>
</dbReference>
<dbReference type="EMBL" id="BAAABW010000004">
    <property type="protein sequence ID" value="GAA0335954.1"/>
    <property type="molecule type" value="Genomic_DNA"/>
</dbReference>